<reference evidence="10" key="1">
    <citation type="journal article" date="2020" name="Ecol. Evol.">
        <title>Genome structure and content of the rice root-knot nematode (Meloidogyne graminicola).</title>
        <authorList>
            <person name="Phan N.T."/>
            <person name="Danchin E.G.J."/>
            <person name="Klopp C."/>
            <person name="Perfus-Barbeoch L."/>
            <person name="Kozlowski D.K."/>
            <person name="Koutsovoulos G.D."/>
            <person name="Lopez-Roques C."/>
            <person name="Bouchez O."/>
            <person name="Zahm M."/>
            <person name="Besnard G."/>
            <person name="Bellafiore S."/>
        </authorList>
    </citation>
    <scope>NUCLEOTIDE SEQUENCE</scope>
    <source>
        <strain evidence="10">VN-18</strain>
    </source>
</reference>
<evidence type="ECO:0000256" key="8">
    <source>
        <dbReference type="SAM" id="Phobius"/>
    </source>
</evidence>
<comment type="caution">
    <text evidence="10">The sequence shown here is derived from an EMBL/GenBank/DDBJ whole genome shotgun (WGS) entry which is preliminary data.</text>
</comment>
<feature type="transmembrane region" description="Helical" evidence="8">
    <location>
        <begin position="587"/>
        <end position="606"/>
    </location>
</feature>
<keyword evidence="6" id="KW-0539">Nucleus</keyword>
<keyword evidence="8" id="KW-1133">Transmembrane helix</keyword>
<dbReference type="PANTHER" id="PTHR10812:SF17">
    <property type="entry name" value="TRANSCRIPTION FACTOR AP-2, ISOFORM D"/>
    <property type="match status" value="1"/>
</dbReference>
<evidence type="ECO:0000313" key="11">
    <source>
        <dbReference type="Proteomes" id="UP000605970"/>
    </source>
</evidence>
<comment type="similarity">
    <text evidence="2">Belongs to the AP-2 family.</text>
</comment>
<feature type="domain" description="Transcription factor AP-2 C-terminal" evidence="9">
    <location>
        <begin position="399"/>
        <end position="567"/>
    </location>
</feature>
<dbReference type="InterPro" id="IPR004979">
    <property type="entry name" value="TF_AP2"/>
</dbReference>
<dbReference type="OrthoDB" id="5832525at2759"/>
<comment type="subcellular location">
    <subcellularLocation>
        <location evidence="1">Nucleus</location>
    </subcellularLocation>
</comment>
<proteinExistence type="inferred from homology"/>
<organism evidence="10 11">
    <name type="scientific">Meloidogyne graminicola</name>
    <dbReference type="NCBI Taxonomy" id="189291"/>
    <lineage>
        <taxon>Eukaryota</taxon>
        <taxon>Metazoa</taxon>
        <taxon>Ecdysozoa</taxon>
        <taxon>Nematoda</taxon>
        <taxon>Chromadorea</taxon>
        <taxon>Rhabditida</taxon>
        <taxon>Tylenchina</taxon>
        <taxon>Tylenchomorpha</taxon>
        <taxon>Tylenchoidea</taxon>
        <taxon>Meloidogynidae</taxon>
        <taxon>Meloidogyninae</taxon>
        <taxon>Meloidogyne</taxon>
    </lineage>
</organism>
<feature type="region of interest" description="Disordered" evidence="7">
    <location>
        <begin position="106"/>
        <end position="148"/>
    </location>
</feature>
<dbReference type="AlphaFoldDB" id="A0A8T0A509"/>
<dbReference type="GO" id="GO:0000981">
    <property type="term" value="F:DNA-binding transcription factor activity, RNA polymerase II-specific"/>
    <property type="evidence" value="ECO:0007669"/>
    <property type="project" value="TreeGrafter"/>
</dbReference>
<dbReference type="GO" id="GO:0005634">
    <property type="term" value="C:nucleus"/>
    <property type="evidence" value="ECO:0007669"/>
    <property type="project" value="UniProtKB-SubCell"/>
</dbReference>
<dbReference type="InterPro" id="IPR013854">
    <property type="entry name" value="TF_AP2_C"/>
</dbReference>
<keyword evidence="8" id="KW-0472">Membrane</keyword>
<evidence type="ECO:0000256" key="3">
    <source>
        <dbReference type="ARBA" id="ARBA00023015"/>
    </source>
</evidence>
<evidence type="ECO:0000256" key="6">
    <source>
        <dbReference type="ARBA" id="ARBA00023242"/>
    </source>
</evidence>
<protein>
    <recommendedName>
        <fullName evidence="9">Transcription factor AP-2 C-terminal domain-containing protein</fullName>
    </recommendedName>
</protein>
<evidence type="ECO:0000256" key="4">
    <source>
        <dbReference type="ARBA" id="ARBA00023125"/>
    </source>
</evidence>
<dbReference type="Pfam" id="PF03299">
    <property type="entry name" value="TF_AP-2"/>
    <property type="match status" value="1"/>
</dbReference>
<name>A0A8T0A509_9BILA</name>
<dbReference type="GO" id="GO:0000977">
    <property type="term" value="F:RNA polymerase II transcription regulatory region sequence-specific DNA binding"/>
    <property type="evidence" value="ECO:0007669"/>
    <property type="project" value="TreeGrafter"/>
</dbReference>
<evidence type="ECO:0000256" key="5">
    <source>
        <dbReference type="ARBA" id="ARBA00023163"/>
    </source>
</evidence>
<gene>
    <name evidence="10" type="ORF">Mgra_00000458</name>
</gene>
<evidence type="ECO:0000259" key="9">
    <source>
        <dbReference type="Pfam" id="PF03299"/>
    </source>
</evidence>
<keyword evidence="11" id="KW-1185">Reference proteome</keyword>
<keyword evidence="4" id="KW-0238">DNA-binding</keyword>
<dbReference type="GO" id="GO:0042127">
    <property type="term" value="P:regulation of cell population proliferation"/>
    <property type="evidence" value="ECO:0007669"/>
    <property type="project" value="TreeGrafter"/>
</dbReference>
<dbReference type="EMBL" id="JABEBT010000002">
    <property type="protein sequence ID" value="KAF7640013.1"/>
    <property type="molecule type" value="Genomic_DNA"/>
</dbReference>
<evidence type="ECO:0000256" key="7">
    <source>
        <dbReference type="SAM" id="MobiDB-lite"/>
    </source>
</evidence>
<evidence type="ECO:0000256" key="1">
    <source>
        <dbReference type="ARBA" id="ARBA00004123"/>
    </source>
</evidence>
<evidence type="ECO:0000256" key="2">
    <source>
        <dbReference type="ARBA" id="ARBA00007770"/>
    </source>
</evidence>
<feature type="compositionally biased region" description="Acidic residues" evidence="7">
    <location>
        <begin position="118"/>
        <end position="136"/>
    </location>
</feature>
<keyword evidence="5" id="KW-0804">Transcription</keyword>
<dbReference type="PANTHER" id="PTHR10812">
    <property type="entry name" value="TRANSCRIPTION FACTOR AP-2"/>
    <property type="match status" value="1"/>
</dbReference>
<evidence type="ECO:0000313" key="10">
    <source>
        <dbReference type="EMBL" id="KAF7640013.1"/>
    </source>
</evidence>
<sequence length="614" mass="69752">MIKLFYFLMRNQQINLNTGRKEYFINMNSSQNNQQQQQINENYRSHENYFNNQQQQQNNFYSLTTQNNIIGNKRQLNEENLNQEEKENCGIPFNKRPYLDNQKALFENEDQINRSGEEDIEDEEEEDEEEVEEESGESSGGIDLTKIDNNLPECSIKQEQNLSSFGINIKSNYGQQQQQQITTNIYSTPQQHSTSQQYIYNNNNTSTTSAFTNFGMIPPSAPIAHSTPIIGQSYNNTFNSNTLKNFQQVALGYLGQAAALPTIRSLPINQYNFSNIQSSSQNFQLASYGGYGGYHGYPHQMFSNKIFTPQMTSPLNNSSSFSIGRDSGVGGINKIIKDIQKSGSSSGGSSEESALSVKTGQSIELIHKEPKFPPYMSQITLDGYQQYRDLEEIFFDKPIPARLSLLNSNKKYPITLAEIHRRLNPPECLNTSYLSGILRRAKNKNGGNKLRMELGKYDCGLHLQTGKRKSSQVTTISALCEGEAIQVAEDFNKSVKDQQNGFPFEQIAKELIRRSSPEMRNKNIDDANNLLELLREAISIVEIATEQETLPLVPLTGEVINQQQYNNIQHLMPETLNQSKRFGRAKIFSFTILLIVLAIDLLLQVGQHFLKLFF</sequence>
<keyword evidence="8" id="KW-0812">Transmembrane</keyword>
<dbReference type="Proteomes" id="UP000605970">
    <property type="component" value="Unassembled WGS sequence"/>
</dbReference>
<accession>A0A8T0A509</accession>
<keyword evidence="3" id="KW-0805">Transcription regulation</keyword>